<proteinExistence type="predicted"/>
<dbReference type="Proteomes" id="UP001314169">
    <property type="component" value="Chromosome 15"/>
</dbReference>
<organism evidence="1 2">
    <name type="scientific">Pipistrellus nathusii</name>
    <name type="common">Nathusius' pipistrelle</name>
    <dbReference type="NCBI Taxonomy" id="59473"/>
    <lineage>
        <taxon>Eukaryota</taxon>
        <taxon>Metazoa</taxon>
        <taxon>Chordata</taxon>
        <taxon>Craniata</taxon>
        <taxon>Vertebrata</taxon>
        <taxon>Euteleostomi</taxon>
        <taxon>Mammalia</taxon>
        <taxon>Eutheria</taxon>
        <taxon>Laurasiatheria</taxon>
        <taxon>Chiroptera</taxon>
        <taxon>Yangochiroptera</taxon>
        <taxon>Vespertilionidae</taxon>
        <taxon>Pipistrellus</taxon>
    </lineage>
</organism>
<evidence type="ECO:0000313" key="2">
    <source>
        <dbReference type="Proteomes" id="UP001314169"/>
    </source>
</evidence>
<dbReference type="EMBL" id="OY882872">
    <property type="protein sequence ID" value="CAK6436999.1"/>
    <property type="molecule type" value="Genomic_DNA"/>
</dbReference>
<accession>A0ABN9ZFA1</accession>
<sequence length="110" mass="12159">MYHSGMGCWEPERGLGCPLPSVQVECLPWGWWAQQGSSLSLPSPSLGKWAPGASAPLKAIPRLWAGMRGGGCQPRAWTQPFSKEKNQKVKKKKEKKKEINIYRILKGLAG</sequence>
<name>A0ABN9ZFA1_PIPNA</name>
<reference evidence="1" key="1">
    <citation type="submission" date="2023-12" db="EMBL/GenBank/DDBJ databases">
        <authorList>
            <person name="Brown T."/>
        </authorList>
    </citation>
    <scope>NUCLEOTIDE SEQUENCE</scope>
</reference>
<protein>
    <submittedName>
        <fullName evidence="1">Uncharacterized protein</fullName>
    </submittedName>
</protein>
<gene>
    <name evidence="1" type="ORF">MPIPNATIZW_LOCUS5305</name>
</gene>
<evidence type="ECO:0000313" key="1">
    <source>
        <dbReference type="EMBL" id="CAK6436999.1"/>
    </source>
</evidence>
<keyword evidence="2" id="KW-1185">Reference proteome</keyword>